<dbReference type="Pfam" id="PF10145">
    <property type="entry name" value="PhageMin_Tail"/>
    <property type="match status" value="1"/>
</dbReference>
<organism evidence="4 5">
    <name type="scientific">Amycolatopsis albidoflavus</name>
    <dbReference type="NCBI Taxonomy" id="102226"/>
    <lineage>
        <taxon>Bacteria</taxon>
        <taxon>Bacillati</taxon>
        <taxon>Actinomycetota</taxon>
        <taxon>Actinomycetes</taxon>
        <taxon>Pseudonocardiales</taxon>
        <taxon>Pseudonocardiaceae</taxon>
        <taxon>Amycolatopsis</taxon>
    </lineage>
</organism>
<dbReference type="RefSeq" id="WP_344285269.1">
    <property type="nucleotide sequence ID" value="NZ_BAAAHV010000022.1"/>
</dbReference>
<sequence length="924" mass="94888">MLPPVAITLVANMTEAAANIEKFGATVGGMGAEANAMGAKVSEGFTTAGVTIDEFGKVAMTTAEEASAANDKILASMARLSAQADRTAEQWYVDQTKMAAATQKMVADLEAAEAKAVASTEAMGAKLDEVAATSTGFGAKVESASKRLMTIGAAGAVVGGAAVKMAADFESSTARLVTSAGETQSNLEKVRQGILDMAGQVGYTAEELSKSLYTIESGGQHGADGLTVLRAAAEGAKTENAELKTVADAVTSVLQDYHLKAEDAASVTSKLVAATSAGKTTFEELAGSMSAVLPVASAAGVSIDDILGSLASMTVHGMSAQQAAQNLTDVIRHMQSPTQVQSKELALLGMNASDLGAKLKSAGISGTLQEISDKIQASMGPSSQKVILDLGTALKSLPKDVQDLGQKLIAGTVTQKEFTKAAQGLDPIAAHQAASFATLAASTHQIGNTQMTGAQVMQNYGQALNKATGDATGLNVALMLTGENTKTTKNAVNTVSSAAVEAGNHVKGWSEIQSTFNQKMSQAKDGLGAMAISVGERLLPVASKLLDWLGSATSWFSQNKVAADVLAAAIGVLALGGIVGLIGKLGLLGASLARNLATPVISAVGFLRNFATAAEGTAGGAVANFTAKLAGGAVAGVKAFGSALIDGAVAMGSMGKAAAAATVELVAQGAAWIAQKIAVVASTVAEGAMTAAQWLLNFAMDANPIGGVILIITALIAIIVLIVTHLDVVRKVWDTVWKWCSDRITEFVHWVSARWDDVIGFFKSLPEKVKNFLGDAGEWLINAGKAILEGLLNGLKKAWNAVTGFIGGIGKWISDHKGPIEYDRQLLVPHGNAIMDGLHEGLKAGGRRVQSYLDDFTTGIGNTAISGNVSIGDGALAGPAGSLVRPMPEQMVFQMNTRDVQTWLQTGILRYNLRNSSNGLAVSS</sequence>
<evidence type="ECO:0000313" key="5">
    <source>
        <dbReference type="Proteomes" id="UP001597542"/>
    </source>
</evidence>
<keyword evidence="2" id="KW-0812">Transmembrane</keyword>
<keyword evidence="2" id="KW-1133">Transmembrane helix</keyword>
<proteinExistence type="predicted"/>
<accession>A0ABW5I481</accession>
<evidence type="ECO:0000259" key="3">
    <source>
        <dbReference type="Pfam" id="PF10145"/>
    </source>
</evidence>
<keyword evidence="2" id="KW-0472">Membrane</keyword>
<feature type="transmembrane region" description="Helical" evidence="2">
    <location>
        <begin position="702"/>
        <end position="723"/>
    </location>
</feature>
<dbReference type="NCBIfam" id="TIGR01760">
    <property type="entry name" value="tape_meas_TP901"/>
    <property type="match status" value="1"/>
</dbReference>
<dbReference type="PANTHER" id="PTHR37813:SF1">
    <property type="entry name" value="FELS-2 PROPHAGE PROTEIN"/>
    <property type="match status" value="1"/>
</dbReference>
<feature type="transmembrane region" description="Helical" evidence="2">
    <location>
        <begin position="565"/>
        <end position="587"/>
    </location>
</feature>
<comment type="caution">
    <text evidence="4">The sequence shown here is derived from an EMBL/GenBank/DDBJ whole genome shotgun (WGS) entry which is preliminary data.</text>
</comment>
<dbReference type="EMBL" id="JBHUKQ010000014">
    <property type="protein sequence ID" value="MFD2484129.1"/>
    <property type="molecule type" value="Genomic_DNA"/>
</dbReference>
<evidence type="ECO:0000313" key="4">
    <source>
        <dbReference type="EMBL" id="MFD2484129.1"/>
    </source>
</evidence>
<gene>
    <name evidence="4" type="ORF">ACFSUT_27890</name>
</gene>
<evidence type="ECO:0000256" key="2">
    <source>
        <dbReference type="SAM" id="Phobius"/>
    </source>
</evidence>
<keyword evidence="1" id="KW-1188">Viral release from host cell</keyword>
<dbReference type="PANTHER" id="PTHR37813">
    <property type="entry name" value="FELS-2 PROPHAGE PROTEIN"/>
    <property type="match status" value="1"/>
</dbReference>
<dbReference type="Proteomes" id="UP001597542">
    <property type="component" value="Unassembled WGS sequence"/>
</dbReference>
<dbReference type="InterPro" id="IPR010090">
    <property type="entry name" value="Phage_tape_meas"/>
</dbReference>
<evidence type="ECO:0000256" key="1">
    <source>
        <dbReference type="ARBA" id="ARBA00022612"/>
    </source>
</evidence>
<feature type="domain" description="Phage tail tape measure protein" evidence="3">
    <location>
        <begin position="192"/>
        <end position="386"/>
    </location>
</feature>
<protein>
    <submittedName>
        <fullName evidence="4">Phage tail tape measure protein</fullName>
    </submittedName>
</protein>
<reference evidence="5" key="1">
    <citation type="journal article" date="2019" name="Int. J. Syst. Evol. Microbiol.">
        <title>The Global Catalogue of Microorganisms (GCM) 10K type strain sequencing project: providing services to taxonomists for standard genome sequencing and annotation.</title>
        <authorList>
            <consortium name="The Broad Institute Genomics Platform"/>
            <consortium name="The Broad Institute Genome Sequencing Center for Infectious Disease"/>
            <person name="Wu L."/>
            <person name="Ma J."/>
        </authorList>
    </citation>
    <scope>NUCLEOTIDE SEQUENCE [LARGE SCALE GENOMIC DNA]</scope>
    <source>
        <strain evidence="5">CGMCC 4.7638</strain>
    </source>
</reference>
<name>A0ABW5I481_9PSEU</name>
<keyword evidence="5" id="KW-1185">Reference proteome</keyword>